<keyword evidence="1" id="KW-0732">Signal</keyword>
<dbReference type="SUPFAM" id="SSF47565">
    <property type="entry name" value="Insect pheromone/odorant-binding proteins"/>
    <property type="match status" value="1"/>
</dbReference>
<dbReference type="GO" id="GO:0007608">
    <property type="term" value="P:sensory perception of smell"/>
    <property type="evidence" value="ECO:0007669"/>
    <property type="project" value="TreeGrafter"/>
</dbReference>
<dbReference type="KEGG" id="scac:106083227"/>
<proteinExistence type="predicted"/>
<dbReference type="OrthoDB" id="6595846at2759"/>
<dbReference type="CDD" id="cd23992">
    <property type="entry name" value="PBP_GOBP"/>
    <property type="match status" value="1"/>
</dbReference>
<protein>
    <submittedName>
        <fullName evidence="3">Uncharacterized protein</fullName>
    </submittedName>
</protein>
<gene>
    <name evidence="3" type="primary">106083227</name>
</gene>
<dbReference type="VEuPathDB" id="VectorBase:SCAU013315"/>
<evidence type="ECO:0000313" key="3">
    <source>
        <dbReference type="EnsemblMetazoa" id="SCAU013315-PA"/>
    </source>
</evidence>
<keyword evidence="4" id="KW-1185">Reference proteome</keyword>
<keyword evidence="2" id="KW-0472">Membrane</keyword>
<keyword evidence="2" id="KW-1133">Transmembrane helix</keyword>
<keyword evidence="2" id="KW-0812">Transmembrane</keyword>
<accession>A0A1I8Q2Q1</accession>
<feature type="transmembrane region" description="Helical" evidence="2">
    <location>
        <begin position="33"/>
        <end position="52"/>
    </location>
</feature>
<name>A0A1I8Q2Q1_STOCA</name>
<evidence type="ECO:0000256" key="1">
    <source>
        <dbReference type="ARBA" id="ARBA00022729"/>
    </source>
</evidence>
<dbReference type="PANTHER" id="PTHR11857">
    <property type="entry name" value="ODORANT BINDING PROTEIN-RELATED"/>
    <property type="match status" value="1"/>
</dbReference>
<dbReference type="SMART" id="SM00708">
    <property type="entry name" value="PhBP"/>
    <property type="match status" value="1"/>
</dbReference>
<sequence length="177" mass="19186">MHFVKYPLLAEGGSILIKTKIESDIILNKMTKYLVTLAILCVFGAVIVRGEIDKKAMIADFMAKAEVCKGETGGKDADIADMVARKPASTPEGKCMRSCLMKKYGAMNGDGKLDKVVAREHAEMYTEGDPAKMTIADEVVAACDALAVSGDHCEAAEEYLKCFKEQAKAHGIEDIDF</sequence>
<dbReference type="Pfam" id="PF01395">
    <property type="entry name" value="PBP_GOBP"/>
    <property type="match status" value="1"/>
</dbReference>
<evidence type="ECO:0000313" key="4">
    <source>
        <dbReference type="Proteomes" id="UP000095300"/>
    </source>
</evidence>
<dbReference type="Gene3D" id="1.10.238.20">
    <property type="entry name" value="Pheromone/general odorant binding protein domain"/>
    <property type="match status" value="1"/>
</dbReference>
<dbReference type="InterPro" id="IPR036728">
    <property type="entry name" value="PBP_GOBP_sf"/>
</dbReference>
<dbReference type="Proteomes" id="UP000095300">
    <property type="component" value="Unassembled WGS sequence"/>
</dbReference>
<reference evidence="3" key="1">
    <citation type="submission" date="2020-05" db="UniProtKB">
        <authorList>
            <consortium name="EnsemblMetazoa"/>
        </authorList>
    </citation>
    <scope>IDENTIFICATION</scope>
    <source>
        <strain evidence="3">USDA</strain>
    </source>
</reference>
<dbReference type="GO" id="GO:0005615">
    <property type="term" value="C:extracellular space"/>
    <property type="evidence" value="ECO:0007669"/>
    <property type="project" value="TreeGrafter"/>
</dbReference>
<dbReference type="GO" id="GO:0005549">
    <property type="term" value="F:odorant binding"/>
    <property type="evidence" value="ECO:0007669"/>
    <property type="project" value="InterPro"/>
</dbReference>
<dbReference type="AlphaFoldDB" id="A0A1I8Q2Q1"/>
<dbReference type="EnsemblMetazoa" id="SCAU013315-RA">
    <property type="protein sequence ID" value="SCAU013315-PA"/>
    <property type="gene ID" value="SCAU013315"/>
</dbReference>
<dbReference type="InterPro" id="IPR006170">
    <property type="entry name" value="PBP/GOBP"/>
</dbReference>
<evidence type="ECO:0000256" key="2">
    <source>
        <dbReference type="SAM" id="Phobius"/>
    </source>
</evidence>
<organism evidence="3 4">
    <name type="scientific">Stomoxys calcitrans</name>
    <name type="common">Stable fly</name>
    <name type="synonym">Conops calcitrans</name>
    <dbReference type="NCBI Taxonomy" id="35570"/>
    <lineage>
        <taxon>Eukaryota</taxon>
        <taxon>Metazoa</taxon>
        <taxon>Ecdysozoa</taxon>
        <taxon>Arthropoda</taxon>
        <taxon>Hexapoda</taxon>
        <taxon>Insecta</taxon>
        <taxon>Pterygota</taxon>
        <taxon>Neoptera</taxon>
        <taxon>Endopterygota</taxon>
        <taxon>Diptera</taxon>
        <taxon>Brachycera</taxon>
        <taxon>Muscomorpha</taxon>
        <taxon>Muscoidea</taxon>
        <taxon>Muscidae</taxon>
        <taxon>Stomoxys</taxon>
    </lineage>
</organism>
<dbReference type="PANTHER" id="PTHR11857:SF42">
    <property type="entry name" value="GENERAL ODORANT-BINDING PROTEIN 19D-RELATED"/>
    <property type="match status" value="1"/>
</dbReference>